<keyword evidence="5" id="KW-1185">Reference proteome</keyword>
<dbReference type="AlphaFoldDB" id="A0AAV0T998"/>
<feature type="region of interest" description="Disordered" evidence="2">
    <location>
        <begin position="318"/>
        <end position="338"/>
    </location>
</feature>
<evidence type="ECO:0000313" key="5">
    <source>
        <dbReference type="Proteomes" id="UP001162031"/>
    </source>
</evidence>
<evidence type="ECO:0000313" key="4">
    <source>
        <dbReference type="EMBL" id="CAI5715097.1"/>
    </source>
</evidence>
<dbReference type="Gene3D" id="4.10.60.10">
    <property type="entry name" value="Zinc finger, CCHC-type"/>
    <property type="match status" value="1"/>
</dbReference>
<dbReference type="SUPFAM" id="SSF57756">
    <property type="entry name" value="Retrovirus zinc finger-like domains"/>
    <property type="match status" value="1"/>
</dbReference>
<dbReference type="Proteomes" id="UP001162031">
    <property type="component" value="Unassembled WGS sequence"/>
</dbReference>
<feature type="domain" description="CCHC-type" evidence="3">
    <location>
        <begin position="226"/>
        <end position="240"/>
    </location>
</feature>
<evidence type="ECO:0000259" key="3">
    <source>
        <dbReference type="PROSITE" id="PS50158"/>
    </source>
</evidence>
<organism evidence="4 5">
    <name type="scientific">Hyaloperonospora brassicae</name>
    <name type="common">Brassica downy mildew</name>
    <name type="synonym">Peronospora brassicae</name>
    <dbReference type="NCBI Taxonomy" id="162125"/>
    <lineage>
        <taxon>Eukaryota</taxon>
        <taxon>Sar</taxon>
        <taxon>Stramenopiles</taxon>
        <taxon>Oomycota</taxon>
        <taxon>Peronosporomycetes</taxon>
        <taxon>Peronosporales</taxon>
        <taxon>Peronosporaceae</taxon>
        <taxon>Hyaloperonospora</taxon>
    </lineage>
</organism>
<feature type="compositionally biased region" description="Basic and acidic residues" evidence="2">
    <location>
        <begin position="326"/>
        <end position="338"/>
    </location>
</feature>
<dbReference type="GO" id="GO:0003676">
    <property type="term" value="F:nucleic acid binding"/>
    <property type="evidence" value="ECO:0007669"/>
    <property type="project" value="InterPro"/>
</dbReference>
<evidence type="ECO:0000256" key="2">
    <source>
        <dbReference type="SAM" id="MobiDB-lite"/>
    </source>
</evidence>
<dbReference type="InterPro" id="IPR036875">
    <property type="entry name" value="Znf_CCHC_sf"/>
</dbReference>
<comment type="caution">
    <text evidence="4">The sequence shown here is derived from an EMBL/GenBank/DDBJ whole genome shotgun (WGS) entry which is preliminary data.</text>
</comment>
<feature type="compositionally biased region" description="Polar residues" evidence="2">
    <location>
        <begin position="41"/>
        <end position="55"/>
    </location>
</feature>
<dbReference type="InterPro" id="IPR001878">
    <property type="entry name" value="Znf_CCHC"/>
</dbReference>
<dbReference type="EMBL" id="CANTFL010000138">
    <property type="protein sequence ID" value="CAI5715097.1"/>
    <property type="molecule type" value="Genomic_DNA"/>
</dbReference>
<feature type="compositionally biased region" description="Basic and acidic residues" evidence="2">
    <location>
        <begin position="116"/>
        <end position="142"/>
    </location>
</feature>
<keyword evidence="1" id="KW-0862">Zinc</keyword>
<feature type="region of interest" description="Disordered" evidence="2">
    <location>
        <begin position="41"/>
        <end position="66"/>
    </location>
</feature>
<dbReference type="SMART" id="SM00343">
    <property type="entry name" value="ZnF_C2HC"/>
    <property type="match status" value="2"/>
</dbReference>
<protein>
    <recommendedName>
        <fullName evidence="3">CCHC-type domain-containing protein</fullName>
    </recommendedName>
</protein>
<feature type="compositionally biased region" description="Acidic residues" evidence="2">
    <location>
        <begin position="103"/>
        <end position="113"/>
    </location>
</feature>
<proteinExistence type="predicted"/>
<dbReference type="GO" id="GO:0008270">
    <property type="term" value="F:zinc ion binding"/>
    <property type="evidence" value="ECO:0007669"/>
    <property type="project" value="UniProtKB-KW"/>
</dbReference>
<feature type="region of interest" description="Disordered" evidence="2">
    <location>
        <begin position="101"/>
        <end position="142"/>
    </location>
</feature>
<reference evidence="4" key="1">
    <citation type="submission" date="2022-12" db="EMBL/GenBank/DDBJ databases">
        <authorList>
            <person name="Webb A."/>
        </authorList>
    </citation>
    <scope>NUCLEOTIDE SEQUENCE</scope>
    <source>
        <strain evidence="4">Hp1</strain>
    </source>
</reference>
<sequence length="338" mass="38847">MVLRIGAARARRLWRPVPARCALALLREHVAVSLVHVQQRQSSTGRAGSTFNELLSDSRKRHTTDPLIEKEEDVEATSDSSPLARLLLHSKHFQLEMEKVSYDDGEEEEEEVVDSNGRDGAGDGSEGYRESSSTRRRSSDTWERRLVRRQRYGNAELGRSAVDHIVHKDTDEIDYDAGLENVWDELERKQRRFDQTLRRDHDRDHVCTNCGERGHRARNCLVPPICSNCGNFGHRAHQCRYGPTPDTIDEFLAQGDEIHERKKKDRKVRKKAIEAVNNPSMPRPQEVPMSHFYTRNEDIRKELDAELDAYADVLETQARKRRARKAEKDAATTSVSEK</sequence>
<evidence type="ECO:0000256" key="1">
    <source>
        <dbReference type="PROSITE-ProRule" id="PRU00047"/>
    </source>
</evidence>
<dbReference type="Pfam" id="PF00098">
    <property type="entry name" value="zf-CCHC"/>
    <property type="match status" value="1"/>
</dbReference>
<name>A0AAV0T998_HYABA</name>
<feature type="domain" description="CCHC-type" evidence="3">
    <location>
        <begin position="207"/>
        <end position="220"/>
    </location>
</feature>
<keyword evidence="1" id="KW-0863">Zinc-finger</keyword>
<keyword evidence="1" id="KW-0479">Metal-binding</keyword>
<accession>A0AAV0T998</accession>
<gene>
    <name evidence="4" type="ORF">HBR001_LOCUS1369</name>
</gene>
<dbReference type="PROSITE" id="PS50158">
    <property type="entry name" value="ZF_CCHC"/>
    <property type="match status" value="2"/>
</dbReference>